<dbReference type="GO" id="GO:0006780">
    <property type="term" value="P:uroporphyrinogen III biosynthetic process"/>
    <property type="evidence" value="ECO:0007669"/>
    <property type="project" value="UniProtKB-UniRule"/>
</dbReference>
<dbReference type="SUPFAM" id="SSF69618">
    <property type="entry name" value="HemD-like"/>
    <property type="match status" value="1"/>
</dbReference>
<dbReference type="InterPro" id="IPR039793">
    <property type="entry name" value="UROS/Hem4"/>
</dbReference>
<evidence type="ECO:0000313" key="11">
    <source>
        <dbReference type="EMBL" id="HIZ37371.1"/>
    </source>
</evidence>
<evidence type="ECO:0000256" key="8">
    <source>
        <dbReference type="ARBA" id="ARBA00048617"/>
    </source>
</evidence>
<evidence type="ECO:0000256" key="9">
    <source>
        <dbReference type="RuleBase" id="RU366031"/>
    </source>
</evidence>
<evidence type="ECO:0000256" key="4">
    <source>
        <dbReference type="ARBA" id="ARBA00023239"/>
    </source>
</evidence>
<evidence type="ECO:0000256" key="7">
    <source>
        <dbReference type="ARBA" id="ARBA00040167"/>
    </source>
</evidence>
<dbReference type="Proteomes" id="UP000824037">
    <property type="component" value="Unassembled WGS sequence"/>
</dbReference>
<evidence type="ECO:0000256" key="1">
    <source>
        <dbReference type="ARBA" id="ARBA00004772"/>
    </source>
</evidence>
<evidence type="ECO:0000256" key="3">
    <source>
        <dbReference type="ARBA" id="ARBA00013109"/>
    </source>
</evidence>
<dbReference type="GO" id="GO:0006782">
    <property type="term" value="P:protoporphyrinogen IX biosynthetic process"/>
    <property type="evidence" value="ECO:0007669"/>
    <property type="project" value="UniProtKB-UniRule"/>
</dbReference>
<comment type="similarity">
    <text evidence="2 9">Belongs to the uroporphyrinogen-III synthase family.</text>
</comment>
<feature type="domain" description="Tetrapyrrole biosynthesis uroporphyrinogen III synthase" evidence="10">
    <location>
        <begin position="24"/>
        <end position="233"/>
    </location>
</feature>
<proteinExistence type="inferred from homology"/>
<evidence type="ECO:0000256" key="6">
    <source>
        <dbReference type="ARBA" id="ARBA00037589"/>
    </source>
</evidence>
<keyword evidence="5 9" id="KW-0627">Porphyrin biosynthesis</keyword>
<organism evidence="11 12">
    <name type="scientific">Candidatus Ruania gallistercoris</name>
    <dbReference type="NCBI Taxonomy" id="2838746"/>
    <lineage>
        <taxon>Bacteria</taxon>
        <taxon>Bacillati</taxon>
        <taxon>Actinomycetota</taxon>
        <taxon>Actinomycetes</taxon>
        <taxon>Micrococcales</taxon>
        <taxon>Ruaniaceae</taxon>
        <taxon>Ruania</taxon>
    </lineage>
</organism>
<reference evidence="11" key="1">
    <citation type="journal article" date="2021" name="PeerJ">
        <title>Extensive microbial diversity within the chicken gut microbiome revealed by metagenomics and culture.</title>
        <authorList>
            <person name="Gilroy R."/>
            <person name="Ravi A."/>
            <person name="Getino M."/>
            <person name="Pursley I."/>
            <person name="Horton D.L."/>
            <person name="Alikhan N.F."/>
            <person name="Baker D."/>
            <person name="Gharbi K."/>
            <person name="Hall N."/>
            <person name="Watson M."/>
            <person name="Adriaenssens E.M."/>
            <person name="Foster-Nyarko E."/>
            <person name="Jarju S."/>
            <person name="Secka A."/>
            <person name="Antonio M."/>
            <person name="Oren A."/>
            <person name="Chaudhuri R.R."/>
            <person name="La Ragione R."/>
            <person name="Hildebrand F."/>
            <person name="Pallen M.J."/>
        </authorList>
    </citation>
    <scope>NUCLEOTIDE SEQUENCE</scope>
    <source>
        <strain evidence="11">ChiGjej4B4-7305</strain>
    </source>
</reference>
<accession>A0A9D2J5G0</accession>
<dbReference type="InterPro" id="IPR036108">
    <property type="entry name" value="4pyrrol_syn_uPrphyn_synt_sf"/>
</dbReference>
<dbReference type="AlphaFoldDB" id="A0A9D2J5G0"/>
<dbReference type="EC" id="4.2.1.75" evidence="3 9"/>
<name>A0A9D2J5G0_9MICO</name>
<dbReference type="Pfam" id="PF02602">
    <property type="entry name" value="HEM4"/>
    <property type="match status" value="1"/>
</dbReference>
<evidence type="ECO:0000256" key="5">
    <source>
        <dbReference type="ARBA" id="ARBA00023244"/>
    </source>
</evidence>
<dbReference type="GO" id="GO:0004852">
    <property type="term" value="F:uroporphyrinogen-III synthase activity"/>
    <property type="evidence" value="ECO:0007669"/>
    <property type="project" value="UniProtKB-UniRule"/>
</dbReference>
<dbReference type="EMBL" id="DXBY01000282">
    <property type="protein sequence ID" value="HIZ37371.1"/>
    <property type="molecule type" value="Genomic_DNA"/>
</dbReference>
<comment type="pathway">
    <text evidence="1 9">Porphyrin-containing compound metabolism; protoporphyrin-IX biosynthesis; coproporphyrinogen-III from 5-aminolevulinate: step 3/4.</text>
</comment>
<dbReference type="Gene3D" id="3.40.50.10090">
    <property type="match status" value="2"/>
</dbReference>
<evidence type="ECO:0000313" key="12">
    <source>
        <dbReference type="Proteomes" id="UP000824037"/>
    </source>
</evidence>
<sequence length="246" mass="25066">MSTSTPAPGPVVLVPRGGSWGQRVADLVTAWGGQPWILPVIHTERADSSVLTAAQAALAAGSYDWVAITSAAAVPALPATVDARIAAVGPATATALREAGYAVDLVPDGPDYSAEAMLVHWHPTGRVLLLHSDLAGPTLADGLRDAGAEVHEVVAYRTVTTELAAEDAGDLRAGRAGAALVTSGSVARALAAARVAPTTLIACLGPRTATVARECGLDVALTAPHQQIEALVEALRQLYSPDPAED</sequence>
<evidence type="ECO:0000259" key="10">
    <source>
        <dbReference type="Pfam" id="PF02602"/>
    </source>
</evidence>
<dbReference type="CDD" id="cd06578">
    <property type="entry name" value="HemD"/>
    <property type="match status" value="1"/>
</dbReference>
<comment type="function">
    <text evidence="6 9">Catalyzes cyclization of the linear tetrapyrrole, hydroxymethylbilane, to the macrocyclic uroporphyrinogen III.</text>
</comment>
<comment type="caution">
    <text evidence="11">The sequence shown here is derived from an EMBL/GenBank/DDBJ whole genome shotgun (WGS) entry which is preliminary data.</text>
</comment>
<keyword evidence="4 9" id="KW-0456">Lyase</keyword>
<reference evidence="11" key="2">
    <citation type="submission" date="2021-04" db="EMBL/GenBank/DDBJ databases">
        <authorList>
            <person name="Gilroy R."/>
        </authorList>
    </citation>
    <scope>NUCLEOTIDE SEQUENCE</scope>
    <source>
        <strain evidence="11">ChiGjej4B4-7305</strain>
    </source>
</reference>
<dbReference type="InterPro" id="IPR003754">
    <property type="entry name" value="4pyrrol_synth_uPrphyn_synth"/>
</dbReference>
<gene>
    <name evidence="11" type="ORF">H9815_16465</name>
</gene>
<protein>
    <recommendedName>
        <fullName evidence="7 9">Uroporphyrinogen-III synthase</fullName>
        <ecNumber evidence="3 9">4.2.1.75</ecNumber>
    </recommendedName>
</protein>
<comment type="catalytic activity">
    <reaction evidence="8 9">
        <text>hydroxymethylbilane = uroporphyrinogen III + H2O</text>
        <dbReference type="Rhea" id="RHEA:18965"/>
        <dbReference type="ChEBI" id="CHEBI:15377"/>
        <dbReference type="ChEBI" id="CHEBI:57308"/>
        <dbReference type="ChEBI" id="CHEBI:57845"/>
        <dbReference type="EC" id="4.2.1.75"/>
    </reaction>
</comment>
<dbReference type="PANTHER" id="PTHR38042">
    <property type="entry name" value="UROPORPHYRINOGEN-III SYNTHASE, CHLOROPLASTIC"/>
    <property type="match status" value="1"/>
</dbReference>
<dbReference type="PANTHER" id="PTHR38042:SF1">
    <property type="entry name" value="UROPORPHYRINOGEN-III SYNTHASE, CHLOROPLASTIC"/>
    <property type="match status" value="1"/>
</dbReference>
<evidence type="ECO:0000256" key="2">
    <source>
        <dbReference type="ARBA" id="ARBA00008133"/>
    </source>
</evidence>